<dbReference type="RefSeq" id="WP_149527372.1">
    <property type="nucleotide sequence ID" value="NZ_CP030848.1"/>
</dbReference>
<feature type="transmembrane region" description="Helical" evidence="1">
    <location>
        <begin position="184"/>
        <end position="202"/>
    </location>
</feature>
<evidence type="ECO:0000313" key="4">
    <source>
        <dbReference type="Proteomes" id="UP001170954"/>
    </source>
</evidence>
<comment type="caution">
    <text evidence="3">The sequence shown here is derived from an EMBL/GenBank/DDBJ whole genome shotgun (WGS) entry which is preliminary data.</text>
</comment>
<dbReference type="Pfam" id="PF04536">
    <property type="entry name" value="TPM_phosphatase"/>
    <property type="match status" value="1"/>
</dbReference>
<name>A0ABT7NQK9_9SPHI</name>
<evidence type="ECO:0000256" key="1">
    <source>
        <dbReference type="SAM" id="Phobius"/>
    </source>
</evidence>
<keyword evidence="1" id="KW-0812">Transmembrane</keyword>
<dbReference type="PANTHER" id="PTHR30373">
    <property type="entry name" value="UPF0603 PROTEIN YGCG"/>
    <property type="match status" value="1"/>
</dbReference>
<gene>
    <name evidence="3" type="ORF">HX018_14975</name>
</gene>
<dbReference type="InterPro" id="IPR007621">
    <property type="entry name" value="TPM_dom"/>
</dbReference>
<evidence type="ECO:0000313" key="3">
    <source>
        <dbReference type="EMBL" id="MDM1049541.1"/>
    </source>
</evidence>
<reference evidence="3" key="2">
    <citation type="journal article" date="2022" name="Sci. Total Environ.">
        <title>Prevalence, transmission, and molecular epidemiology of tet(X)-positive bacteria among humans, animals, and environmental niches in China: An epidemiological, and genomic-based study.</title>
        <authorList>
            <person name="Dong N."/>
            <person name="Zeng Y."/>
            <person name="Cai C."/>
            <person name="Sun C."/>
            <person name="Lu J."/>
            <person name="Liu C."/>
            <person name="Zhou H."/>
            <person name="Sun Q."/>
            <person name="Shu L."/>
            <person name="Wang H."/>
            <person name="Wang Y."/>
            <person name="Wang S."/>
            <person name="Wu C."/>
            <person name="Chan E.W."/>
            <person name="Chen G."/>
            <person name="Shen Z."/>
            <person name="Chen S."/>
            <person name="Zhang R."/>
        </authorList>
    </citation>
    <scope>NUCLEOTIDE SEQUENCE</scope>
    <source>
        <strain evidence="3">R1692</strain>
    </source>
</reference>
<keyword evidence="4" id="KW-1185">Reference proteome</keyword>
<dbReference type="Gene3D" id="3.10.310.50">
    <property type="match status" value="1"/>
</dbReference>
<feature type="domain" description="TPM" evidence="2">
    <location>
        <begin position="41"/>
        <end position="164"/>
    </location>
</feature>
<dbReference type="PANTHER" id="PTHR30373:SF2">
    <property type="entry name" value="UPF0603 PROTEIN YGCG"/>
    <property type="match status" value="1"/>
</dbReference>
<keyword evidence="1" id="KW-1133">Transmembrane helix</keyword>
<accession>A0ABT7NQK9</accession>
<protein>
    <submittedName>
        <fullName evidence="3">TPM domain-containing protein</fullName>
    </submittedName>
</protein>
<dbReference type="PRINTS" id="PR01228">
    <property type="entry name" value="EGGSHELL"/>
</dbReference>
<evidence type="ECO:0000259" key="2">
    <source>
        <dbReference type="Pfam" id="PF04536"/>
    </source>
</evidence>
<proteinExistence type="predicted"/>
<organism evidence="3 4">
    <name type="scientific">Sphingobacterium hotanense</name>
    <dbReference type="NCBI Taxonomy" id="649196"/>
    <lineage>
        <taxon>Bacteria</taxon>
        <taxon>Pseudomonadati</taxon>
        <taxon>Bacteroidota</taxon>
        <taxon>Sphingobacteriia</taxon>
        <taxon>Sphingobacteriales</taxon>
        <taxon>Sphingobacteriaceae</taxon>
        <taxon>Sphingobacterium</taxon>
    </lineage>
</organism>
<dbReference type="EMBL" id="JACAGK010000049">
    <property type="protein sequence ID" value="MDM1049541.1"/>
    <property type="molecule type" value="Genomic_DNA"/>
</dbReference>
<keyword evidence="1" id="KW-0472">Membrane</keyword>
<sequence>MLKKMQSLKGSTKLFFTFFLGLLLSVVAVAQDFPAVPNRLVTDYTNTLSSGQQMELEQKLLAFEDSTSIQIAVVVMNSTGDYDIADYGDRLAKQWGVGNKKYDNGILFLVALGDRAVTIRTGYGLEGAVPDVIAYRIIENEVKPAFRQGNYFSGIDNGINAIISYSKGEYKADPKDSYSTEGGGGIPIIFIIIVIFVVLALISRGGGGKNGGGRVMNGRGSSDLFWWTLLNSLGRGGNDDDGFGGGGFGGGFGGGGGGGFGGFGGGGFGGGGASGRW</sequence>
<dbReference type="Proteomes" id="UP001170954">
    <property type="component" value="Unassembled WGS sequence"/>
</dbReference>
<reference evidence="3" key="1">
    <citation type="submission" date="2020-06" db="EMBL/GenBank/DDBJ databases">
        <authorList>
            <person name="Dong N."/>
        </authorList>
    </citation>
    <scope>NUCLEOTIDE SEQUENCE</scope>
    <source>
        <strain evidence="3">R1692</strain>
    </source>
</reference>